<keyword evidence="1" id="KW-0620">Polyamine biosynthesis</keyword>
<protein>
    <submittedName>
        <fullName evidence="2">Spermidine synthase</fullName>
    </submittedName>
</protein>
<dbReference type="PANTHER" id="PTHR43317">
    <property type="entry name" value="THERMOSPERMINE SYNTHASE ACAULIS5"/>
    <property type="match status" value="1"/>
</dbReference>
<dbReference type="SUPFAM" id="SSF53335">
    <property type="entry name" value="S-adenosyl-L-methionine-dependent methyltransferases"/>
    <property type="match status" value="1"/>
</dbReference>
<evidence type="ECO:0000256" key="1">
    <source>
        <dbReference type="ARBA" id="ARBA00023115"/>
    </source>
</evidence>
<proteinExistence type="predicted"/>
<evidence type="ECO:0000313" key="2">
    <source>
        <dbReference type="EMBL" id="GAA1113552.1"/>
    </source>
</evidence>
<dbReference type="InterPro" id="IPR029063">
    <property type="entry name" value="SAM-dependent_MTases_sf"/>
</dbReference>
<dbReference type="Gene3D" id="3.40.50.150">
    <property type="entry name" value="Vaccinia Virus protein VP39"/>
    <property type="match status" value="1"/>
</dbReference>
<sequence>MPETEYVEIARAESPRGEVVLRERRSAGAPTVLELRVNGVFVMDTLETTSERALASIALAQVETPTSVLIGGLGLGFTLREVLDDQRVERVTCVELEESLVGWTRDGTIAHGPALLADQRVELVNADVAQVLTEASPGAFDLVLLDVDNGPDYLVHDANGALYEAPLLAVAARATRQVLVVWSASESAELKQAMTSACGNCEAHSYEVMLGSRAETYWLYVSRIAGH</sequence>
<dbReference type="EMBL" id="BAAALG010000017">
    <property type="protein sequence ID" value="GAA1113552.1"/>
    <property type="molecule type" value="Genomic_DNA"/>
</dbReference>
<accession>A0ABP4EM57</accession>
<organism evidence="2 3">
    <name type="scientific">Nocardioides dubius</name>
    <dbReference type="NCBI Taxonomy" id="317019"/>
    <lineage>
        <taxon>Bacteria</taxon>
        <taxon>Bacillati</taxon>
        <taxon>Actinomycetota</taxon>
        <taxon>Actinomycetes</taxon>
        <taxon>Propionibacteriales</taxon>
        <taxon>Nocardioidaceae</taxon>
        <taxon>Nocardioides</taxon>
    </lineage>
</organism>
<gene>
    <name evidence="2" type="ORF">GCM10009668_39490</name>
</gene>
<comment type="caution">
    <text evidence="2">The sequence shown here is derived from an EMBL/GenBank/DDBJ whole genome shotgun (WGS) entry which is preliminary data.</text>
</comment>
<reference evidence="3" key="1">
    <citation type="journal article" date="2019" name="Int. J. Syst. Evol. Microbiol.">
        <title>The Global Catalogue of Microorganisms (GCM) 10K type strain sequencing project: providing services to taxonomists for standard genome sequencing and annotation.</title>
        <authorList>
            <consortium name="The Broad Institute Genomics Platform"/>
            <consortium name="The Broad Institute Genome Sequencing Center for Infectious Disease"/>
            <person name="Wu L."/>
            <person name="Ma J."/>
        </authorList>
    </citation>
    <scope>NUCLEOTIDE SEQUENCE [LARGE SCALE GENOMIC DNA]</scope>
    <source>
        <strain evidence="3">JCM 13008</strain>
    </source>
</reference>
<dbReference type="Pfam" id="PF01564">
    <property type="entry name" value="Spermine_synth"/>
    <property type="match status" value="1"/>
</dbReference>
<dbReference type="RefSeq" id="WP_343996637.1">
    <property type="nucleotide sequence ID" value="NZ_BAAALG010000017.1"/>
</dbReference>
<keyword evidence="3" id="KW-1185">Reference proteome</keyword>
<dbReference type="PANTHER" id="PTHR43317:SF3">
    <property type="entry name" value="BLR2883 PROTEIN"/>
    <property type="match status" value="1"/>
</dbReference>
<evidence type="ECO:0000313" key="3">
    <source>
        <dbReference type="Proteomes" id="UP001501581"/>
    </source>
</evidence>
<dbReference type="Proteomes" id="UP001501581">
    <property type="component" value="Unassembled WGS sequence"/>
</dbReference>
<name>A0ABP4EM57_9ACTN</name>